<keyword evidence="4" id="KW-0489">Methyltransferase</keyword>
<accession>A0A1H9XAE1</accession>
<proteinExistence type="predicted"/>
<evidence type="ECO:0000256" key="1">
    <source>
        <dbReference type="PIRSR" id="PIRSR006487-1"/>
    </source>
</evidence>
<dbReference type="Pfam" id="PF01571">
    <property type="entry name" value="GCV_T"/>
    <property type="match status" value="1"/>
</dbReference>
<dbReference type="InterPro" id="IPR006222">
    <property type="entry name" value="GCVT_N"/>
</dbReference>
<dbReference type="InterPro" id="IPR013977">
    <property type="entry name" value="GcvT_C"/>
</dbReference>
<dbReference type="Gene3D" id="3.30.1360.120">
    <property type="entry name" value="Probable tRNA modification gtpase trme, domain 1"/>
    <property type="match status" value="1"/>
</dbReference>
<sequence>MENFGFGTQIRKSPYFDATVRWGAAGFSVYNHMYIPRDFGDPEQNFWNLVNTAILCDVAVERQVEITGPDAARFTQLLTPRDLSKMAVGQCKYVLITNANGGILNDPIALRLGENHFWLSLADSDILLWAQGLAVFSGMDVQIREPDVSPLQLQGPNSGRIMQELFGDDILDLKYFWLREVELDGIPLVVSRTGWSSELGYELYLRDGTRGDELWERIMAAGAPHGLQPGHTSTIRRIEAGMLSYHADMDPETNPYELGLGRLVNVEADIDFIGKQALARIKEEGITRKQVGLVIESERLTGPNTVFWAVIKDGETIGKVTSAVYSPRLGQNIALALISAEHAILEDEVTVMMRERPVPARIVDRPFYDPKKSIAQAKVA</sequence>
<protein>
    <submittedName>
        <fullName evidence="4">Aminomethyltransferase</fullName>
    </submittedName>
</protein>
<feature type="domain" description="GCVT N-terminal" evidence="2">
    <location>
        <begin position="17"/>
        <end position="266"/>
    </location>
</feature>
<dbReference type="InterPro" id="IPR028896">
    <property type="entry name" value="GcvT/YgfZ/DmdA"/>
</dbReference>
<dbReference type="InterPro" id="IPR029043">
    <property type="entry name" value="GcvT/YgfZ_C"/>
</dbReference>
<evidence type="ECO:0000313" key="5">
    <source>
        <dbReference type="Proteomes" id="UP000198885"/>
    </source>
</evidence>
<evidence type="ECO:0000259" key="2">
    <source>
        <dbReference type="Pfam" id="PF01571"/>
    </source>
</evidence>
<gene>
    <name evidence="4" type="ORF">SAMN04490244_12312</name>
</gene>
<feature type="binding site" evidence="1">
    <location>
        <position position="202"/>
    </location>
    <ligand>
        <name>substrate</name>
    </ligand>
</feature>
<dbReference type="PIRSF" id="PIRSF006487">
    <property type="entry name" value="GcvT"/>
    <property type="match status" value="1"/>
</dbReference>
<dbReference type="Proteomes" id="UP000198885">
    <property type="component" value="Unassembled WGS sequence"/>
</dbReference>
<dbReference type="SUPFAM" id="SSF103025">
    <property type="entry name" value="Folate-binding domain"/>
    <property type="match status" value="1"/>
</dbReference>
<evidence type="ECO:0000313" key="4">
    <source>
        <dbReference type="EMBL" id="SES43092.1"/>
    </source>
</evidence>
<dbReference type="GO" id="GO:0032259">
    <property type="term" value="P:methylation"/>
    <property type="evidence" value="ECO:0007669"/>
    <property type="project" value="UniProtKB-KW"/>
</dbReference>
<reference evidence="4 5" key="1">
    <citation type="submission" date="2016-10" db="EMBL/GenBank/DDBJ databases">
        <authorList>
            <person name="de Groot N.N."/>
        </authorList>
    </citation>
    <scope>NUCLEOTIDE SEQUENCE [LARGE SCALE GENOMIC DNA]</scope>
    <source>
        <strain evidence="4 5">DSM 23042</strain>
    </source>
</reference>
<dbReference type="Pfam" id="PF08669">
    <property type="entry name" value="GCV_T_C"/>
    <property type="match status" value="1"/>
</dbReference>
<name>A0A1H9XAE1_9RHOB</name>
<dbReference type="AlphaFoldDB" id="A0A1H9XAE1"/>
<dbReference type="PANTHER" id="PTHR43757">
    <property type="entry name" value="AMINOMETHYLTRANSFERASE"/>
    <property type="match status" value="1"/>
</dbReference>
<dbReference type="EMBL" id="FOGU01000023">
    <property type="protein sequence ID" value="SES43092.1"/>
    <property type="molecule type" value="Genomic_DNA"/>
</dbReference>
<dbReference type="OrthoDB" id="9772660at2"/>
<dbReference type="GO" id="GO:0008168">
    <property type="term" value="F:methyltransferase activity"/>
    <property type="evidence" value="ECO:0007669"/>
    <property type="project" value="UniProtKB-KW"/>
</dbReference>
<evidence type="ECO:0000259" key="3">
    <source>
        <dbReference type="Pfam" id="PF08669"/>
    </source>
</evidence>
<keyword evidence="4" id="KW-0808">Transferase</keyword>
<dbReference type="SUPFAM" id="SSF101790">
    <property type="entry name" value="Aminomethyltransferase beta-barrel domain"/>
    <property type="match status" value="1"/>
</dbReference>
<keyword evidence="5" id="KW-1185">Reference proteome</keyword>
<dbReference type="STRING" id="641238.SAMN04490244_12312"/>
<organism evidence="4 5">
    <name type="scientific">Tranquillimonas rosea</name>
    <dbReference type="NCBI Taxonomy" id="641238"/>
    <lineage>
        <taxon>Bacteria</taxon>
        <taxon>Pseudomonadati</taxon>
        <taxon>Pseudomonadota</taxon>
        <taxon>Alphaproteobacteria</taxon>
        <taxon>Rhodobacterales</taxon>
        <taxon>Roseobacteraceae</taxon>
        <taxon>Tranquillimonas</taxon>
    </lineage>
</organism>
<dbReference type="PANTHER" id="PTHR43757:SF2">
    <property type="entry name" value="AMINOMETHYLTRANSFERASE, MITOCHONDRIAL"/>
    <property type="match status" value="1"/>
</dbReference>
<feature type="domain" description="Aminomethyltransferase C-terminal" evidence="3">
    <location>
        <begin position="288"/>
        <end position="369"/>
    </location>
</feature>
<dbReference type="InterPro" id="IPR027266">
    <property type="entry name" value="TrmE/GcvT-like"/>
</dbReference>